<proteinExistence type="predicted"/>
<gene>
    <name evidence="1" type="ORF">EVJ58_g5810</name>
</gene>
<evidence type="ECO:0000313" key="2">
    <source>
        <dbReference type="Proteomes" id="UP000298390"/>
    </source>
</evidence>
<comment type="caution">
    <text evidence="1">The sequence shown here is derived from an EMBL/GenBank/DDBJ whole genome shotgun (WGS) entry which is preliminary data.</text>
</comment>
<sequence length="80" mass="8979">MYAAADRLFVRNLDDNQPAAHGGDNTIDQIIKAEYNSWLNRGTGLELEDVCAYWSLPAAQAQWPTIFNIAMDYLQTQAMA</sequence>
<dbReference type="EMBL" id="SEKV01000306">
    <property type="protein sequence ID" value="TFY59383.1"/>
    <property type="molecule type" value="Genomic_DNA"/>
</dbReference>
<reference evidence="1 2" key="1">
    <citation type="submission" date="2019-01" db="EMBL/GenBank/DDBJ databases">
        <title>Genome sequencing of the rare red list fungi Fomitopsis rosea.</title>
        <authorList>
            <person name="Buettner E."/>
            <person name="Kellner H."/>
        </authorList>
    </citation>
    <scope>NUCLEOTIDE SEQUENCE [LARGE SCALE GENOMIC DNA]</scope>
    <source>
        <strain evidence="1 2">DSM 105464</strain>
    </source>
</reference>
<dbReference type="Proteomes" id="UP000298390">
    <property type="component" value="Unassembled WGS sequence"/>
</dbReference>
<evidence type="ECO:0000313" key="1">
    <source>
        <dbReference type="EMBL" id="TFY59383.1"/>
    </source>
</evidence>
<name>A0A4Y9YCB8_9APHY</name>
<accession>A0A4Y9YCB8</accession>
<organism evidence="1 2">
    <name type="scientific">Rhodofomes roseus</name>
    <dbReference type="NCBI Taxonomy" id="34475"/>
    <lineage>
        <taxon>Eukaryota</taxon>
        <taxon>Fungi</taxon>
        <taxon>Dikarya</taxon>
        <taxon>Basidiomycota</taxon>
        <taxon>Agaricomycotina</taxon>
        <taxon>Agaricomycetes</taxon>
        <taxon>Polyporales</taxon>
        <taxon>Rhodofomes</taxon>
    </lineage>
</organism>
<protein>
    <submittedName>
        <fullName evidence="1">Uncharacterized protein</fullName>
    </submittedName>
</protein>
<dbReference type="AlphaFoldDB" id="A0A4Y9YCB8"/>